<dbReference type="GO" id="GO:0004177">
    <property type="term" value="F:aminopeptidase activity"/>
    <property type="evidence" value="ECO:0007669"/>
    <property type="project" value="TreeGrafter"/>
</dbReference>
<evidence type="ECO:0000313" key="2">
    <source>
        <dbReference type="EMBL" id="SFV89662.1"/>
    </source>
</evidence>
<dbReference type="AlphaFoldDB" id="A0A1W1E6R5"/>
<proteinExistence type="predicted"/>
<dbReference type="CDD" id="cd20169">
    <property type="entry name" value="Peptidase_M90_mtfA"/>
    <property type="match status" value="1"/>
</dbReference>
<keyword evidence="1" id="KW-0472">Membrane</keyword>
<dbReference type="EMBL" id="FPIB01000001">
    <property type="protein sequence ID" value="SFV89662.1"/>
    <property type="molecule type" value="Genomic_DNA"/>
</dbReference>
<dbReference type="Gene3D" id="1.10.472.150">
    <property type="entry name" value="Glucose-regulated metallo-peptidase M90, N-terminal domain"/>
    <property type="match status" value="1"/>
</dbReference>
<organism evidence="2">
    <name type="scientific">hydrothermal vent metagenome</name>
    <dbReference type="NCBI Taxonomy" id="652676"/>
    <lineage>
        <taxon>unclassified sequences</taxon>
        <taxon>metagenomes</taxon>
        <taxon>ecological metagenomes</taxon>
    </lineage>
</organism>
<dbReference type="GO" id="GO:0005829">
    <property type="term" value="C:cytosol"/>
    <property type="evidence" value="ECO:0007669"/>
    <property type="project" value="TreeGrafter"/>
</dbReference>
<sequence length="280" mass="32942">MGIYYLKLIGFFVTVALLFWGFWLWAWYRQKRMRKMVSHMPFDPAYQKVLSRIPHYKNLSAEEKEKIERSILLFTHTKTFTGVKIDVTNEMKVVIAFYACLLLLHIKTDNCYDNLKSIILYPAPVVLDSVRNNGGIYTKEDFVIDGQSANDTVVLVWHDARYEAYHLRHDNVIIHEFAHEIDFMDGEIDGVPPLERSKYDSWTKVLYKDFKKLNSVALKNREWGKYKLLGSYAATNEAEFFAVVTERFFESPHSLKRHFPELYSELKDFYRIDPAVLVQG</sequence>
<dbReference type="PANTHER" id="PTHR30164:SF2">
    <property type="entry name" value="PROTEIN MTFA"/>
    <property type="match status" value="1"/>
</dbReference>
<keyword evidence="1" id="KW-1133">Transmembrane helix</keyword>
<protein>
    <recommendedName>
        <fullName evidence="3">Inner membrane protein</fullName>
    </recommendedName>
</protein>
<reference evidence="2" key="1">
    <citation type="submission" date="2016-10" db="EMBL/GenBank/DDBJ databases">
        <authorList>
            <person name="de Groot N.N."/>
        </authorList>
    </citation>
    <scope>NUCLEOTIDE SEQUENCE</scope>
</reference>
<keyword evidence="1" id="KW-0812">Transmembrane</keyword>
<name>A0A1W1E6R5_9ZZZZ</name>
<dbReference type="Pfam" id="PF06167">
    <property type="entry name" value="Peptidase_M90"/>
    <property type="match status" value="1"/>
</dbReference>
<dbReference type="GO" id="GO:0008237">
    <property type="term" value="F:metallopeptidase activity"/>
    <property type="evidence" value="ECO:0007669"/>
    <property type="project" value="InterPro"/>
</dbReference>
<accession>A0A1W1E6R5</accession>
<gene>
    <name evidence="2" type="ORF">MNB_SV-4-218</name>
</gene>
<dbReference type="Gene3D" id="3.40.390.10">
    <property type="entry name" value="Collagenase (Catalytic Domain)"/>
    <property type="match status" value="1"/>
</dbReference>
<dbReference type="InterPro" id="IPR010384">
    <property type="entry name" value="MtfA_fam"/>
</dbReference>
<dbReference type="SUPFAM" id="SSF55486">
    <property type="entry name" value="Metalloproteases ('zincins'), catalytic domain"/>
    <property type="match status" value="1"/>
</dbReference>
<dbReference type="PANTHER" id="PTHR30164">
    <property type="entry name" value="MTFA PEPTIDASE"/>
    <property type="match status" value="1"/>
</dbReference>
<evidence type="ECO:0000256" key="1">
    <source>
        <dbReference type="SAM" id="Phobius"/>
    </source>
</evidence>
<dbReference type="InterPro" id="IPR042252">
    <property type="entry name" value="MtfA_N"/>
</dbReference>
<dbReference type="InterPro" id="IPR024079">
    <property type="entry name" value="MetalloPept_cat_dom_sf"/>
</dbReference>
<evidence type="ECO:0008006" key="3">
    <source>
        <dbReference type="Google" id="ProtNLM"/>
    </source>
</evidence>
<feature type="transmembrane region" description="Helical" evidence="1">
    <location>
        <begin position="6"/>
        <end position="28"/>
    </location>
</feature>